<evidence type="ECO:0000256" key="6">
    <source>
        <dbReference type="ARBA" id="ARBA00022679"/>
    </source>
</evidence>
<dbReference type="Pfam" id="PF12729">
    <property type="entry name" value="4HB_MCP_1"/>
    <property type="match status" value="1"/>
</dbReference>
<feature type="domain" description="HAMP" evidence="17">
    <location>
        <begin position="208"/>
        <end position="263"/>
    </location>
</feature>
<dbReference type="SMART" id="SM00304">
    <property type="entry name" value="HAMP"/>
    <property type="match status" value="1"/>
</dbReference>
<keyword evidence="11 14" id="KW-0472">Membrane</keyword>
<dbReference type="EC" id="2.7.13.3" evidence="3"/>
<dbReference type="PROSITE" id="PS50110">
    <property type="entry name" value="RESPONSE_REGULATORY"/>
    <property type="match status" value="1"/>
</dbReference>
<dbReference type="InterPro" id="IPR003594">
    <property type="entry name" value="HATPase_dom"/>
</dbReference>
<protein>
    <recommendedName>
        <fullName evidence="3">histidine kinase</fullName>
        <ecNumber evidence="3">2.7.13.3</ecNumber>
    </recommendedName>
</protein>
<dbReference type="Proteomes" id="UP001596113">
    <property type="component" value="Unassembled WGS sequence"/>
</dbReference>
<dbReference type="SUPFAM" id="SSF55781">
    <property type="entry name" value="GAF domain-like"/>
    <property type="match status" value="1"/>
</dbReference>
<feature type="modified residue" description="4-aspartylphosphate" evidence="12">
    <location>
        <position position="837"/>
    </location>
</feature>
<comment type="catalytic activity">
    <reaction evidence="1">
        <text>ATP + protein L-histidine = ADP + protein N-phospho-L-histidine.</text>
        <dbReference type="EC" id="2.7.13.3"/>
    </reaction>
</comment>
<proteinExistence type="predicted"/>
<evidence type="ECO:0000259" key="15">
    <source>
        <dbReference type="PROSITE" id="PS50109"/>
    </source>
</evidence>
<dbReference type="SMART" id="SM00448">
    <property type="entry name" value="REC"/>
    <property type="match status" value="1"/>
</dbReference>
<keyword evidence="9 18" id="KW-0067">ATP-binding</keyword>
<evidence type="ECO:0000256" key="5">
    <source>
        <dbReference type="ARBA" id="ARBA00022553"/>
    </source>
</evidence>
<feature type="coiled-coil region" evidence="13">
    <location>
        <begin position="451"/>
        <end position="499"/>
    </location>
</feature>
<evidence type="ECO:0000256" key="2">
    <source>
        <dbReference type="ARBA" id="ARBA00004651"/>
    </source>
</evidence>
<dbReference type="Gene3D" id="6.10.340.10">
    <property type="match status" value="1"/>
</dbReference>
<organism evidence="18 19">
    <name type="scientific">Cohnella soli</name>
    <dbReference type="NCBI Taxonomy" id="425005"/>
    <lineage>
        <taxon>Bacteria</taxon>
        <taxon>Bacillati</taxon>
        <taxon>Bacillota</taxon>
        <taxon>Bacilli</taxon>
        <taxon>Bacillales</taxon>
        <taxon>Paenibacillaceae</taxon>
        <taxon>Cohnella</taxon>
    </lineage>
</organism>
<evidence type="ECO:0000256" key="11">
    <source>
        <dbReference type="ARBA" id="ARBA00023136"/>
    </source>
</evidence>
<accession>A0ABW0I3J8</accession>
<dbReference type="Gene3D" id="3.40.50.2300">
    <property type="match status" value="1"/>
</dbReference>
<evidence type="ECO:0000256" key="13">
    <source>
        <dbReference type="SAM" id="Coils"/>
    </source>
</evidence>
<dbReference type="SMART" id="SM00065">
    <property type="entry name" value="GAF"/>
    <property type="match status" value="1"/>
</dbReference>
<feature type="domain" description="Histidine kinase" evidence="15">
    <location>
        <begin position="516"/>
        <end position="750"/>
    </location>
</feature>
<dbReference type="CDD" id="cd16922">
    <property type="entry name" value="HATPase_EvgS-ArcB-TorS-like"/>
    <property type="match status" value="1"/>
</dbReference>
<dbReference type="Pfam" id="PF13185">
    <property type="entry name" value="GAF_2"/>
    <property type="match status" value="1"/>
</dbReference>
<dbReference type="InterPro" id="IPR024478">
    <property type="entry name" value="HlyB_4HB_MCP"/>
</dbReference>
<evidence type="ECO:0000313" key="19">
    <source>
        <dbReference type="Proteomes" id="UP001596113"/>
    </source>
</evidence>
<keyword evidence="8" id="KW-0418">Kinase</keyword>
<evidence type="ECO:0000259" key="17">
    <source>
        <dbReference type="PROSITE" id="PS50885"/>
    </source>
</evidence>
<keyword evidence="6" id="KW-0808">Transferase</keyword>
<keyword evidence="5 12" id="KW-0597">Phosphoprotein</keyword>
<dbReference type="InterPro" id="IPR003661">
    <property type="entry name" value="HisK_dim/P_dom"/>
</dbReference>
<comment type="caution">
    <text evidence="18">The sequence shown here is derived from an EMBL/GenBank/DDBJ whole genome shotgun (WGS) entry which is preliminary data.</text>
</comment>
<dbReference type="Gene3D" id="1.10.287.130">
    <property type="match status" value="1"/>
</dbReference>
<keyword evidence="14" id="KW-1133">Transmembrane helix</keyword>
<reference evidence="19" key="1">
    <citation type="journal article" date="2019" name="Int. J. Syst. Evol. Microbiol.">
        <title>The Global Catalogue of Microorganisms (GCM) 10K type strain sequencing project: providing services to taxonomists for standard genome sequencing and annotation.</title>
        <authorList>
            <consortium name="The Broad Institute Genomics Platform"/>
            <consortium name="The Broad Institute Genome Sequencing Center for Infectious Disease"/>
            <person name="Wu L."/>
            <person name="Ma J."/>
        </authorList>
    </citation>
    <scope>NUCLEOTIDE SEQUENCE [LARGE SCALE GENOMIC DNA]</scope>
    <source>
        <strain evidence="19">CGMCC 1.18575</strain>
    </source>
</reference>
<dbReference type="PROSITE" id="PS50885">
    <property type="entry name" value="HAMP"/>
    <property type="match status" value="1"/>
</dbReference>
<evidence type="ECO:0000256" key="14">
    <source>
        <dbReference type="SAM" id="Phobius"/>
    </source>
</evidence>
<dbReference type="InterPro" id="IPR005467">
    <property type="entry name" value="His_kinase_dom"/>
</dbReference>
<dbReference type="RefSeq" id="WP_378139429.1">
    <property type="nucleotide sequence ID" value="NZ_JBHSMI010000067.1"/>
</dbReference>
<dbReference type="SMART" id="SM00388">
    <property type="entry name" value="HisKA"/>
    <property type="match status" value="1"/>
</dbReference>
<dbReference type="InterPro" id="IPR003018">
    <property type="entry name" value="GAF"/>
</dbReference>
<dbReference type="PRINTS" id="PR00344">
    <property type="entry name" value="BCTRLSENSOR"/>
</dbReference>
<dbReference type="GO" id="GO:0005524">
    <property type="term" value="F:ATP binding"/>
    <property type="evidence" value="ECO:0007669"/>
    <property type="project" value="UniProtKB-KW"/>
</dbReference>
<dbReference type="SUPFAM" id="SSF55874">
    <property type="entry name" value="ATPase domain of HSP90 chaperone/DNA topoisomerase II/histidine kinase"/>
    <property type="match status" value="1"/>
</dbReference>
<dbReference type="Pfam" id="PF00512">
    <property type="entry name" value="HisKA"/>
    <property type="match status" value="1"/>
</dbReference>
<sequence length="906" mass="101239">MKFRTKLIAGFATILVLLVVFSAIVLKMFFSMNEAMHGIVDENYSKVKLANVVRSDINLINTETNEQLITLQTNKLQESVAKINDTKKRLNDNLNKLERMFEEKSEARMLVQEFHQLHDDFVQSTDESLRMLQIGKKDEAVQWHREKTEPIRVALFEDIKKFNALQEHEMDTALNDSTDMYGLVIRLIIAVIVFILICTSLVAIWVYRSVTGSLSHIITVMKQASIADHSERLPRIEVRKRDEMASIGRAYNVMAEALEEQAAFQRQTNSRLQEQNWKKSKVAEITAMYQGVQTLTGLAKIFIKAVAPLIGASYGVFYNRHDGEDGIPRLVKGGTYAANNETIGLDGFQFGQGLAGQCAEENKTIILSEPPSDYIQIASGLGTASPAQIVITPVAFENQVVAVIEVASFQPFTQTHLQLLEELTELLGITIKSVAGQMQVKRLLSESQIITEELQTQSEEMQLQQEELKTLNEQLRDQIEASEKKSAELEKIKAVLEEKNEHIMLASGYKTEFLTNMSHELRTPLNSLLILSQMLASNKEGNLSAKQIEYSQTIYSSGKDLLGLINEVLDLSKIEAGKLELVSDWVKLHHFVDFARRQYEPVANDKGLTFEVSIDEGIIDLMIYTDEQRLQQIMQNLLSNAFKFTEHGGIMLEISLVAKEEAIGVPLDFVGDVVLAIAVSDTGIGIPQEKQALIFEAFRQADGTTSRKYGGTGLGLSICQKIAQLLGGSIRIESKEGAGSTFTLYIPVHKVRGDLLHLSIPEAAAALEARSPDAAGESSSISLEGKKVLLVDDDLRNIYALTTVLEAQGVEVTFAENGQEGIQRLYEDSDINLVIMDIMMPKMDGYEAIREIRKLPPFENLPIIALTAKAMKYDREKCLEAGANDYISKPILVDQLLSLIRVWLYR</sequence>
<evidence type="ECO:0000313" key="18">
    <source>
        <dbReference type="EMBL" id="MFC5407085.1"/>
    </source>
</evidence>
<dbReference type="CDD" id="cd00082">
    <property type="entry name" value="HisKA"/>
    <property type="match status" value="1"/>
</dbReference>
<keyword evidence="19" id="KW-1185">Reference proteome</keyword>
<evidence type="ECO:0000256" key="8">
    <source>
        <dbReference type="ARBA" id="ARBA00022777"/>
    </source>
</evidence>
<dbReference type="InterPro" id="IPR036890">
    <property type="entry name" value="HATPase_C_sf"/>
</dbReference>
<dbReference type="CDD" id="cd17546">
    <property type="entry name" value="REC_hyHK_CKI1_RcsC-like"/>
    <property type="match status" value="1"/>
</dbReference>
<dbReference type="SUPFAM" id="SSF47384">
    <property type="entry name" value="Homodimeric domain of signal transducing histidine kinase"/>
    <property type="match status" value="1"/>
</dbReference>
<dbReference type="SMART" id="SM00387">
    <property type="entry name" value="HATPase_c"/>
    <property type="match status" value="1"/>
</dbReference>
<dbReference type="InterPro" id="IPR036097">
    <property type="entry name" value="HisK_dim/P_sf"/>
</dbReference>
<evidence type="ECO:0000256" key="4">
    <source>
        <dbReference type="ARBA" id="ARBA00022475"/>
    </source>
</evidence>
<evidence type="ECO:0000259" key="16">
    <source>
        <dbReference type="PROSITE" id="PS50110"/>
    </source>
</evidence>
<dbReference type="Gene3D" id="3.30.565.10">
    <property type="entry name" value="Histidine kinase-like ATPase, C-terminal domain"/>
    <property type="match status" value="1"/>
</dbReference>
<dbReference type="InterPro" id="IPR003660">
    <property type="entry name" value="HAMP_dom"/>
</dbReference>
<evidence type="ECO:0000256" key="12">
    <source>
        <dbReference type="PROSITE-ProRule" id="PRU00169"/>
    </source>
</evidence>
<dbReference type="InterPro" id="IPR029016">
    <property type="entry name" value="GAF-like_dom_sf"/>
</dbReference>
<dbReference type="EMBL" id="JBHSMI010000067">
    <property type="protein sequence ID" value="MFC5407085.1"/>
    <property type="molecule type" value="Genomic_DNA"/>
</dbReference>
<dbReference type="Gene3D" id="3.30.450.40">
    <property type="match status" value="1"/>
</dbReference>
<dbReference type="PROSITE" id="PS50109">
    <property type="entry name" value="HIS_KIN"/>
    <property type="match status" value="1"/>
</dbReference>
<dbReference type="SUPFAM" id="SSF52172">
    <property type="entry name" value="CheY-like"/>
    <property type="match status" value="1"/>
</dbReference>
<dbReference type="CDD" id="cd06225">
    <property type="entry name" value="HAMP"/>
    <property type="match status" value="1"/>
</dbReference>
<evidence type="ECO:0000256" key="3">
    <source>
        <dbReference type="ARBA" id="ARBA00012438"/>
    </source>
</evidence>
<dbReference type="Pfam" id="PF02518">
    <property type="entry name" value="HATPase_c"/>
    <property type="match status" value="1"/>
</dbReference>
<dbReference type="CDD" id="cd19411">
    <property type="entry name" value="MCP2201-like_sensor"/>
    <property type="match status" value="1"/>
</dbReference>
<feature type="coiled-coil region" evidence="13">
    <location>
        <begin position="73"/>
        <end position="107"/>
    </location>
</feature>
<gene>
    <name evidence="18" type="ORF">ACFPOF_30530</name>
</gene>
<evidence type="ECO:0000256" key="7">
    <source>
        <dbReference type="ARBA" id="ARBA00022741"/>
    </source>
</evidence>
<evidence type="ECO:0000256" key="1">
    <source>
        <dbReference type="ARBA" id="ARBA00000085"/>
    </source>
</evidence>
<keyword evidence="4" id="KW-1003">Cell membrane</keyword>
<feature type="domain" description="Response regulatory" evidence="16">
    <location>
        <begin position="787"/>
        <end position="904"/>
    </location>
</feature>
<keyword evidence="13" id="KW-0175">Coiled coil</keyword>
<keyword evidence="7" id="KW-0547">Nucleotide-binding</keyword>
<dbReference type="PANTHER" id="PTHR43047">
    <property type="entry name" value="TWO-COMPONENT HISTIDINE PROTEIN KINASE"/>
    <property type="match status" value="1"/>
</dbReference>
<dbReference type="InterPro" id="IPR004358">
    <property type="entry name" value="Sig_transdc_His_kin-like_C"/>
</dbReference>
<comment type="subcellular location">
    <subcellularLocation>
        <location evidence="2">Cell membrane</location>
        <topology evidence="2">Multi-pass membrane protein</topology>
    </subcellularLocation>
</comment>
<dbReference type="Pfam" id="PF00072">
    <property type="entry name" value="Response_reg"/>
    <property type="match status" value="1"/>
</dbReference>
<keyword evidence="14" id="KW-0812">Transmembrane</keyword>
<dbReference type="InterPro" id="IPR001789">
    <property type="entry name" value="Sig_transdc_resp-reg_receiver"/>
</dbReference>
<evidence type="ECO:0000256" key="9">
    <source>
        <dbReference type="ARBA" id="ARBA00022840"/>
    </source>
</evidence>
<evidence type="ECO:0000256" key="10">
    <source>
        <dbReference type="ARBA" id="ARBA00023012"/>
    </source>
</evidence>
<name>A0ABW0I3J8_9BACL</name>
<dbReference type="InterPro" id="IPR011006">
    <property type="entry name" value="CheY-like_superfamily"/>
</dbReference>
<dbReference type="InterPro" id="IPR047347">
    <property type="entry name" value="YvaQ-like_sensor"/>
</dbReference>
<feature type="transmembrane region" description="Helical" evidence="14">
    <location>
        <begin position="183"/>
        <end position="207"/>
    </location>
</feature>
<keyword evidence="10" id="KW-0902">Two-component regulatory system</keyword>